<reference evidence="3" key="1">
    <citation type="submission" date="2014-04" db="EMBL/GenBank/DDBJ databases">
        <title>Evolutionary Origins and Diversification of the Mycorrhizal Mutualists.</title>
        <authorList>
            <consortium name="DOE Joint Genome Institute"/>
            <consortium name="Mycorrhizal Genomics Consortium"/>
            <person name="Kohler A."/>
            <person name="Kuo A."/>
            <person name="Nagy L.G."/>
            <person name="Floudas D."/>
            <person name="Copeland A."/>
            <person name="Barry K.W."/>
            <person name="Cichocki N."/>
            <person name="Veneault-Fourrey C."/>
            <person name="LaButti K."/>
            <person name="Lindquist E.A."/>
            <person name="Lipzen A."/>
            <person name="Lundell T."/>
            <person name="Morin E."/>
            <person name="Murat C."/>
            <person name="Riley R."/>
            <person name="Ohm R."/>
            <person name="Sun H."/>
            <person name="Tunlid A."/>
            <person name="Henrissat B."/>
            <person name="Grigoriev I.V."/>
            <person name="Hibbett D.S."/>
            <person name="Martin F."/>
        </authorList>
    </citation>
    <scope>NUCLEOTIDE SEQUENCE [LARGE SCALE GENOMIC DNA]</scope>
    <source>
        <strain evidence="3">FD-334 SS-4</strain>
    </source>
</reference>
<evidence type="ECO:0000313" key="2">
    <source>
        <dbReference type="EMBL" id="KJA16144.1"/>
    </source>
</evidence>
<organism evidence="2 3">
    <name type="scientific">Hypholoma sublateritium (strain FD-334 SS-4)</name>
    <dbReference type="NCBI Taxonomy" id="945553"/>
    <lineage>
        <taxon>Eukaryota</taxon>
        <taxon>Fungi</taxon>
        <taxon>Dikarya</taxon>
        <taxon>Basidiomycota</taxon>
        <taxon>Agaricomycotina</taxon>
        <taxon>Agaricomycetes</taxon>
        <taxon>Agaricomycetidae</taxon>
        <taxon>Agaricales</taxon>
        <taxon>Agaricineae</taxon>
        <taxon>Strophariaceae</taxon>
        <taxon>Hypholoma</taxon>
    </lineage>
</organism>
<feature type="region of interest" description="Disordered" evidence="1">
    <location>
        <begin position="411"/>
        <end position="432"/>
    </location>
</feature>
<proteinExistence type="predicted"/>
<feature type="region of interest" description="Disordered" evidence="1">
    <location>
        <begin position="652"/>
        <end position="745"/>
    </location>
</feature>
<feature type="compositionally biased region" description="Low complexity" evidence="1">
    <location>
        <begin position="555"/>
        <end position="565"/>
    </location>
</feature>
<feature type="compositionally biased region" description="Low complexity" evidence="1">
    <location>
        <begin position="572"/>
        <end position="585"/>
    </location>
</feature>
<feature type="region of interest" description="Disordered" evidence="1">
    <location>
        <begin position="555"/>
        <end position="639"/>
    </location>
</feature>
<evidence type="ECO:0000256" key="1">
    <source>
        <dbReference type="SAM" id="MobiDB-lite"/>
    </source>
</evidence>
<sequence>MSSEPEFLPRFIRYDSSRRLYSTILAEFSWYSDALVLNPESLLAHCEKLTAFKFFISSLHNFEDALLHFVGNPHMNDIRRLLGVSMFETTEPEPNYFIKASHEPALSSYDFQKLCSVLCAYRFFEIISLRAQCVSQIPISSPTASMFLPGPPSTKEDLDAFSRLQDWPNLAISFQKLVQKNETTDIPPFRSFSNPLFSLIHMASRNNATTRYLAIEENFLLAAIHVAALKNIPFREGILPELPAKMPTVPPGYVFFVPSLISRKTNPSSGFQDEESYEQFKVAFDSFIRDCQTEGYTSSPAQVGSRSPFQLAVMISPLYLLVTIRLSTKSFHRRNVIDMAARLGAHKTSRILAVENLIWDAIFRLAEGHTSVHTVLRDLSDSLPWPDIDIASNCDADKQWFALGPRMKYAPTSSSQQTDSPPAIGPSSPLASTGSRALLMDQSFTNPQLTWPSVHPFNNLPMPPLLSQIAPMRSVATSLPIHDSYNAQQQGLILPPLSQVGNLGDPVAPRGRSVWTSAACLTPSLREQVETPVHSEMFPSEQILETVDMYSRLSISSPTRSSQPIELPVNLSSSDNSSESDSTLSDPDERDNTQSSDDGQGDRPVTFLDSMETGSDRPDTCQPYAGSSDDGQSDEHLPEKFPNFQDFVSLHESSETSDVDNNTNSDRKYSTFKKHIPKGTHSRLLLNTQPHSSASIGASKKSTPSNRGSLGPKERARSSGPSVSNALKRHRSSSPISMRRLGSKENPIDVDEIASLFEPTMKKEEISLFAESSPPVEGDRSYTFFDVNGEPISFNPSFHFGVYHERFRQFYSRVEASYVDGQPIHVARPSDSIIKSYTYEAWKALTSVQMQQELGQKNIIVTGWPLKENISFNEDGLRKVAGTQSRQISISDYSIKPSNGDCGATVVSGRVRDIWDNRHPSGKILNALDLPSYDGNTEPTEYATDLHAWDVTRGHHHIDQASSYPTEHMRWALVGLKNSISFVHVDCEGLGTDIWVADGGKVWGFLRQRSGNPLSSIKFFLDNRFRLNEVLRSSAYDFEAIAMRRHDRLFMLPSQPHFVISYEHLICLGDPAATHLPNINDIDGVMNLLSACVLVILGNVLDFRTYCAPTQKEDTKPDRNQQTLLDHELNSIPLNERFAVCYARGVALRLIDWIRHCSVITGPGGDTINDLPSLFFVQITQSLAEYKEWANSSRLDLEANCTLEMLMKQINNIVEIDPQISSLWMERHLLPSDSLSLSNQDAYSVRWLPEVRQKWTSLPDDFFSAGVTKLDECYFSAQRDRQNLESSLVIPELKKYFSAGKHLPKRTRLG</sequence>
<dbReference type="Proteomes" id="UP000054270">
    <property type="component" value="Unassembled WGS sequence"/>
</dbReference>
<feature type="compositionally biased region" description="Polar residues" evidence="1">
    <location>
        <begin position="685"/>
        <end position="708"/>
    </location>
</feature>
<dbReference type="EMBL" id="KN817627">
    <property type="protein sequence ID" value="KJA16144.1"/>
    <property type="molecule type" value="Genomic_DNA"/>
</dbReference>
<keyword evidence="3" id="KW-1185">Reference proteome</keyword>
<dbReference type="OrthoDB" id="3270451at2759"/>
<feature type="compositionally biased region" description="Low complexity" evidence="1">
    <location>
        <begin position="411"/>
        <end position="422"/>
    </location>
</feature>
<feature type="compositionally biased region" description="Basic residues" evidence="1">
    <location>
        <begin position="670"/>
        <end position="681"/>
    </location>
</feature>
<name>A0A0D2NAI6_HYPSF</name>
<accession>A0A0D2NAI6</accession>
<gene>
    <name evidence="2" type="ORF">HYPSUDRAFT_148181</name>
</gene>
<protein>
    <submittedName>
        <fullName evidence="2">Uncharacterized protein</fullName>
    </submittedName>
</protein>
<evidence type="ECO:0000313" key="3">
    <source>
        <dbReference type="Proteomes" id="UP000054270"/>
    </source>
</evidence>